<dbReference type="eggNOG" id="COG1373">
    <property type="taxonomic scope" value="Bacteria"/>
</dbReference>
<sequence>MERKGKKVMYNRLLGKHKQLKTSFFLFGPRGTGKTHWIRQAFPKALYFDLLDYETFRTFLSNPTLIRERIPEDFDDWIILDEVQRIPELLNEVHRLIEEKGYRFGMTGSSARKLKQKGVNLLAGRALVYTMHPLLIQEVGKDFSLDHVLKYGLLPTIFAKNIPPADYLSSYVTTYLREEVMQEGLTRRLDSFSKALEIASFSQGSVLNISAVARESQISRKVMEGYFSIMEDLLLATKVPVFSKRAKRKLIGHSKFYFFDVGIYRALRPMGPFDKPEEAEGAALETLVFEHLRGINDYFGLGYTIYFWRTQTQHEVDFVLYGEKGIYAFEVKRSKMLSSADLQSLKLFKEDYPEAKSYILYGGKETLYLDNITALPFEKALEKLPEILS</sequence>
<name>F8L5M9_SIMNZ</name>
<dbReference type="Proteomes" id="UP000000496">
    <property type="component" value="Chromosome gsn.131"/>
</dbReference>
<keyword evidence="4" id="KW-1185">Reference proteome</keyword>
<gene>
    <name evidence="3" type="ordered locus">SNE_A19410</name>
</gene>
<evidence type="ECO:0000259" key="2">
    <source>
        <dbReference type="Pfam" id="PF13635"/>
    </source>
</evidence>
<dbReference type="HOGENOM" id="CLU_041527_3_1_0"/>
<evidence type="ECO:0000259" key="1">
    <source>
        <dbReference type="Pfam" id="PF13173"/>
    </source>
</evidence>
<dbReference type="PANTHER" id="PTHR43566">
    <property type="entry name" value="CONSERVED PROTEIN"/>
    <property type="match status" value="1"/>
</dbReference>
<dbReference type="PANTHER" id="PTHR43566:SF2">
    <property type="entry name" value="DUF4143 DOMAIN-CONTAINING PROTEIN"/>
    <property type="match status" value="1"/>
</dbReference>
<dbReference type="AlphaFoldDB" id="F8L5M9"/>
<feature type="domain" description="DUF4143" evidence="2">
    <location>
        <begin position="179"/>
        <end position="334"/>
    </location>
</feature>
<protein>
    <recommendedName>
        <fullName evidence="5">ATPase</fullName>
    </recommendedName>
</protein>
<reference key="1">
    <citation type="journal article" date="2011" name="Mol. Biol. Evol.">
        <title>Unity in variety -- the pan-genome of the Chlamydiae.</title>
        <authorList>
            <person name="Collingro A."/>
            <person name="Tischler P."/>
            <person name="Weinmaier T."/>
            <person name="Penz T."/>
            <person name="Heinz E."/>
            <person name="Brunham R.C."/>
            <person name="Read T.D."/>
            <person name="Bavoil P.M."/>
            <person name="Sachse K."/>
            <person name="Kahane S."/>
            <person name="Friedman M.G."/>
            <person name="Rattei T."/>
            <person name="Myers G.S.A."/>
            <person name="Horn M."/>
        </authorList>
    </citation>
    <scope>NUCLEOTIDE SEQUENCE</scope>
    <source>
        <strain>Z</strain>
    </source>
</reference>
<reference evidence="3 4" key="2">
    <citation type="journal article" date="2011" name="Mol. Biol. Evol.">
        <title>Unity in variety--the pan-genome of the Chlamydiae.</title>
        <authorList>
            <person name="Collingro A."/>
            <person name="Tischler P."/>
            <person name="Weinmaier T."/>
            <person name="Penz T."/>
            <person name="Heinz E."/>
            <person name="Brunham R.C."/>
            <person name="Read T.D."/>
            <person name="Bavoil P.M."/>
            <person name="Sachse K."/>
            <person name="Kahane S."/>
            <person name="Friedman M.G."/>
            <person name="Rattei T."/>
            <person name="Myers G.S."/>
            <person name="Horn M."/>
        </authorList>
    </citation>
    <scope>NUCLEOTIDE SEQUENCE [LARGE SCALE GENOMIC DNA]</scope>
    <source>
        <strain evidence="4">ATCC VR-1471 / Z</strain>
    </source>
</reference>
<organism evidence="3 4">
    <name type="scientific">Simkania negevensis (strain ATCC VR-1471 / DSM 27360 / Z)</name>
    <dbReference type="NCBI Taxonomy" id="331113"/>
    <lineage>
        <taxon>Bacteria</taxon>
        <taxon>Pseudomonadati</taxon>
        <taxon>Chlamydiota</taxon>
        <taxon>Chlamydiia</taxon>
        <taxon>Parachlamydiales</taxon>
        <taxon>Simkaniaceae</taxon>
        <taxon>Simkania</taxon>
    </lineage>
</organism>
<dbReference type="SUPFAM" id="SSF52540">
    <property type="entry name" value="P-loop containing nucleoside triphosphate hydrolases"/>
    <property type="match status" value="1"/>
</dbReference>
<dbReference type="EMBL" id="FR872582">
    <property type="protein sequence ID" value="CCB89818.1"/>
    <property type="molecule type" value="Genomic_DNA"/>
</dbReference>
<evidence type="ECO:0000313" key="4">
    <source>
        <dbReference type="Proteomes" id="UP000000496"/>
    </source>
</evidence>
<accession>F8L5M9</accession>
<evidence type="ECO:0008006" key="5">
    <source>
        <dbReference type="Google" id="ProtNLM"/>
    </source>
</evidence>
<proteinExistence type="predicted"/>
<dbReference type="Pfam" id="PF13173">
    <property type="entry name" value="AAA_14"/>
    <property type="match status" value="1"/>
</dbReference>
<dbReference type="InterPro" id="IPR025420">
    <property type="entry name" value="DUF4143"/>
</dbReference>
<dbReference type="KEGG" id="sng:SNE_A19410"/>
<dbReference type="Pfam" id="PF13635">
    <property type="entry name" value="DUF4143"/>
    <property type="match status" value="1"/>
</dbReference>
<feature type="domain" description="AAA" evidence="1">
    <location>
        <begin position="24"/>
        <end position="139"/>
    </location>
</feature>
<evidence type="ECO:0000313" key="3">
    <source>
        <dbReference type="EMBL" id="CCB89818.1"/>
    </source>
</evidence>
<dbReference type="InterPro" id="IPR027417">
    <property type="entry name" value="P-loop_NTPase"/>
</dbReference>
<dbReference type="STRING" id="331113.SNE_A19410"/>
<dbReference type="InterPro" id="IPR041682">
    <property type="entry name" value="AAA_14"/>
</dbReference>